<protein>
    <recommendedName>
        <fullName evidence="13">Suppressor of forked domain-containing protein</fullName>
    </recommendedName>
</protein>
<comment type="similarity">
    <text evidence="2">Belongs to the crooked-neck family.</text>
</comment>
<dbReference type="InterPro" id="IPR011990">
    <property type="entry name" value="TPR-like_helical_dom_sf"/>
</dbReference>
<dbReference type="Pfam" id="PF23231">
    <property type="entry name" value="HAT_Syf1_CNRKL1_C"/>
    <property type="match status" value="1"/>
</dbReference>
<evidence type="ECO:0000256" key="1">
    <source>
        <dbReference type="ARBA" id="ARBA00004123"/>
    </source>
</evidence>
<dbReference type="GO" id="GO:0000349">
    <property type="term" value="P:generation of catalytic spliceosome for first transesterification step"/>
    <property type="evidence" value="ECO:0007669"/>
    <property type="project" value="TreeGrafter"/>
</dbReference>
<evidence type="ECO:0000259" key="8">
    <source>
        <dbReference type="Pfam" id="PF23220"/>
    </source>
</evidence>
<dbReference type="Pfam" id="PF23220">
    <property type="entry name" value="HAT_Syf1_M"/>
    <property type="match status" value="1"/>
</dbReference>
<dbReference type="PANTHER" id="PTHR11246:SF5">
    <property type="entry name" value="PRE-MRNA-SPLICING FACTOR SYF1"/>
    <property type="match status" value="1"/>
</dbReference>
<keyword evidence="4" id="KW-0747">Spliceosome</keyword>
<dbReference type="EMBL" id="CAAALY010074914">
    <property type="protein sequence ID" value="VEL25579.1"/>
    <property type="molecule type" value="Genomic_DNA"/>
</dbReference>
<evidence type="ECO:0000313" key="12">
    <source>
        <dbReference type="Proteomes" id="UP000784294"/>
    </source>
</evidence>
<dbReference type="Proteomes" id="UP000784294">
    <property type="component" value="Unassembled WGS sequence"/>
</dbReference>
<dbReference type="InterPro" id="IPR055430">
    <property type="entry name" value="HAT_Syf1_CNRKL1_C"/>
</dbReference>
<evidence type="ECO:0000256" key="5">
    <source>
        <dbReference type="ARBA" id="ARBA00022737"/>
    </source>
</evidence>
<feature type="domain" description="Pre-mRNA-splicing factor SYF1 central HAT repeats" evidence="8">
    <location>
        <begin position="46"/>
        <end position="253"/>
    </location>
</feature>
<dbReference type="Pfam" id="PF23233">
    <property type="entry name" value="HAT_Syf1_CNRKL1_N"/>
    <property type="match status" value="1"/>
</dbReference>
<reference evidence="11" key="1">
    <citation type="submission" date="2018-11" db="EMBL/GenBank/DDBJ databases">
        <authorList>
            <consortium name="Pathogen Informatics"/>
        </authorList>
    </citation>
    <scope>NUCLEOTIDE SEQUENCE</scope>
</reference>
<dbReference type="InterPro" id="IPR045075">
    <property type="entry name" value="Syf1-like"/>
</dbReference>
<keyword evidence="6" id="KW-0508">mRNA splicing</keyword>
<keyword evidence="12" id="KW-1185">Reference proteome</keyword>
<evidence type="ECO:0000256" key="4">
    <source>
        <dbReference type="ARBA" id="ARBA00022728"/>
    </source>
</evidence>
<comment type="caution">
    <text evidence="11">The sequence shown here is derived from an EMBL/GenBank/DDBJ whole genome shotgun (WGS) entry which is preliminary data.</text>
</comment>
<dbReference type="AlphaFoldDB" id="A0A448X185"/>
<dbReference type="InterPro" id="IPR056350">
    <property type="entry name" value="HAT_Syf1_central"/>
</dbReference>
<evidence type="ECO:0000256" key="6">
    <source>
        <dbReference type="ARBA" id="ARBA00023187"/>
    </source>
</evidence>
<keyword evidence="3" id="KW-0507">mRNA processing</keyword>
<comment type="subcellular location">
    <subcellularLocation>
        <location evidence="1">Nucleus</location>
    </subcellularLocation>
</comment>
<evidence type="ECO:0000259" key="9">
    <source>
        <dbReference type="Pfam" id="PF23231"/>
    </source>
</evidence>
<dbReference type="OrthoDB" id="10067343at2759"/>
<dbReference type="InterPro" id="IPR003107">
    <property type="entry name" value="HAT"/>
</dbReference>
<dbReference type="GO" id="GO:0000974">
    <property type="term" value="C:Prp19 complex"/>
    <property type="evidence" value="ECO:0007669"/>
    <property type="project" value="TreeGrafter"/>
</dbReference>
<dbReference type="InterPro" id="IPR055433">
    <property type="entry name" value="HAT_Syf1-like_N"/>
</dbReference>
<evidence type="ECO:0008006" key="13">
    <source>
        <dbReference type="Google" id="ProtNLM"/>
    </source>
</evidence>
<dbReference type="GO" id="GO:0071014">
    <property type="term" value="C:post-mRNA release spliceosomal complex"/>
    <property type="evidence" value="ECO:0007669"/>
    <property type="project" value="TreeGrafter"/>
</dbReference>
<evidence type="ECO:0000313" key="11">
    <source>
        <dbReference type="EMBL" id="VEL25579.1"/>
    </source>
</evidence>
<keyword evidence="7" id="KW-0539">Nucleus</keyword>
<keyword evidence="5" id="KW-0677">Repeat</keyword>
<name>A0A448X185_9PLAT</name>
<accession>A0A448X185</accession>
<dbReference type="Gene3D" id="1.25.40.10">
    <property type="entry name" value="Tetratricopeptide repeat domain"/>
    <property type="match status" value="2"/>
</dbReference>
<evidence type="ECO:0000256" key="7">
    <source>
        <dbReference type="ARBA" id="ARBA00023242"/>
    </source>
</evidence>
<dbReference type="PANTHER" id="PTHR11246">
    <property type="entry name" value="PRE-MRNA SPLICING FACTOR"/>
    <property type="match status" value="1"/>
</dbReference>
<dbReference type="SUPFAM" id="SSF48452">
    <property type="entry name" value="TPR-like"/>
    <property type="match status" value="1"/>
</dbReference>
<feature type="domain" description="Pre-mRNA-splicing factor Syf1/CRNKL1-like C-terminal HAT-repeats" evidence="9">
    <location>
        <begin position="256"/>
        <end position="317"/>
    </location>
</feature>
<dbReference type="SMART" id="SM00386">
    <property type="entry name" value="HAT"/>
    <property type="match status" value="3"/>
</dbReference>
<evidence type="ECO:0000256" key="3">
    <source>
        <dbReference type="ARBA" id="ARBA00022664"/>
    </source>
</evidence>
<sequence length="320" mass="37315">MKALPITQHDRIWRVYLKFADRHGRGVNETCLRVYRRYVKFCPEDMERFIKFLIKYGNYNEAVSVLADIINDDNFQSRNGKSKFQLWNQLCSLLVKHPDKITSLNADPIIRQGICRYTDQVGVLWNSLADYYIRSGNLARARDVYAEAVTAVLTIRDFTQVFDAYAEFEESITKARMEFVDKAEIVLHEDELEVELCLERLESLMNKRPLLLNSVLLRQNPHNVSDWLKRVELLENEGPHEQISAFMEAISSVDPVKATAGRPSSLWIELSRLYEKYKQLSDSRVVLEKATGVAFLHVDDLANIYCEWAEMEIRHEYVLQ</sequence>
<evidence type="ECO:0000256" key="2">
    <source>
        <dbReference type="ARBA" id="ARBA00008644"/>
    </source>
</evidence>
<organism evidence="11 12">
    <name type="scientific">Protopolystoma xenopodis</name>
    <dbReference type="NCBI Taxonomy" id="117903"/>
    <lineage>
        <taxon>Eukaryota</taxon>
        <taxon>Metazoa</taxon>
        <taxon>Spiralia</taxon>
        <taxon>Lophotrochozoa</taxon>
        <taxon>Platyhelminthes</taxon>
        <taxon>Monogenea</taxon>
        <taxon>Polyopisthocotylea</taxon>
        <taxon>Polystomatidea</taxon>
        <taxon>Polystomatidae</taxon>
        <taxon>Protopolystoma</taxon>
    </lineage>
</organism>
<gene>
    <name evidence="11" type="ORF">PXEA_LOCUS19019</name>
</gene>
<dbReference type="GO" id="GO:0071007">
    <property type="term" value="C:U2-type catalytic step 2 spliceosome"/>
    <property type="evidence" value="ECO:0007669"/>
    <property type="project" value="TreeGrafter"/>
</dbReference>
<feature type="domain" description="Pre-mRNA-splicing factor Syf1-like N-terminal HAT-repeats" evidence="10">
    <location>
        <begin position="1"/>
        <end position="44"/>
    </location>
</feature>
<evidence type="ECO:0000259" key="10">
    <source>
        <dbReference type="Pfam" id="PF23233"/>
    </source>
</evidence>
<dbReference type="FunFam" id="1.25.40.10:FF:000137">
    <property type="entry name" value="Pre-mRNA-splicing factor syf1"/>
    <property type="match status" value="1"/>
</dbReference>
<proteinExistence type="inferred from homology"/>